<dbReference type="InterPro" id="IPR022646">
    <property type="entry name" value="SecD/SecF_CS"/>
</dbReference>
<dbReference type="GO" id="GO:0006605">
    <property type="term" value="P:protein targeting"/>
    <property type="evidence" value="ECO:0007669"/>
    <property type="project" value="UniProtKB-UniRule"/>
</dbReference>
<dbReference type="Gene3D" id="3.30.70.3220">
    <property type="match status" value="1"/>
</dbReference>
<gene>
    <name evidence="9" type="primary">secD</name>
    <name evidence="13" type="ORF">UX33_C0001G0037</name>
</gene>
<evidence type="ECO:0000313" key="13">
    <source>
        <dbReference type="EMBL" id="KKU23004.1"/>
    </source>
</evidence>
<evidence type="ECO:0000256" key="1">
    <source>
        <dbReference type="ARBA" id="ARBA00004651"/>
    </source>
</evidence>
<organism evidence="13 14">
    <name type="scientific">Candidatus Azambacteria bacterium GW2011_GWC1_46_13</name>
    <dbReference type="NCBI Taxonomy" id="1618619"/>
    <lineage>
        <taxon>Bacteria</taxon>
        <taxon>Candidatus Azamiibacteriota</taxon>
    </lineage>
</organism>
<dbReference type="GO" id="GO:0005886">
    <property type="term" value="C:plasma membrane"/>
    <property type="evidence" value="ECO:0007669"/>
    <property type="project" value="UniProtKB-SubCell"/>
</dbReference>
<feature type="transmembrane region" description="Helical" evidence="9">
    <location>
        <begin position="36"/>
        <end position="57"/>
    </location>
</feature>
<dbReference type="NCBIfam" id="TIGR00916">
    <property type="entry name" value="2A0604s01"/>
    <property type="match status" value="1"/>
</dbReference>
<dbReference type="Pfam" id="PF07549">
    <property type="entry name" value="Sec_GG"/>
    <property type="match status" value="1"/>
</dbReference>
<comment type="subcellular location">
    <subcellularLocation>
        <location evidence="1 9">Cell membrane</location>
        <topology evidence="1 9">Multi-pass membrane protein</topology>
    </subcellularLocation>
</comment>
<name>A0A0G1NQR0_9BACT</name>
<evidence type="ECO:0000259" key="12">
    <source>
        <dbReference type="Pfam" id="PF22599"/>
    </source>
</evidence>
<dbReference type="HAMAP" id="MF_01463_B">
    <property type="entry name" value="SecD_B"/>
    <property type="match status" value="1"/>
</dbReference>
<evidence type="ECO:0000256" key="6">
    <source>
        <dbReference type="ARBA" id="ARBA00022989"/>
    </source>
</evidence>
<evidence type="ECO:0000256" key="3">
    <source>
        <dbReference type="ARBA" id="ARBA00022475"/>
    </source>
</evidence>
<proteinExistence type="inferred from homology"/>
<dbReference type="PANTHER" id="PTHR30081:SF1">
    <property type="entry name" value="PROTEIN TRANSLOCASE SUBUNIT SECD"/>
    <property type="match status" value="1"/>
</dbReference>
<keyword evidence="2 9" id="KW-0813">Transport</keyword>
<comment type="similarity">
    <text evidence="9">Belongs to the SecD/SecF family. SecD subfamily.</text>
</comment>
<dbReference type="GO" id="GO:0065002">
    <property type="term" value="P:intracellular protein transmembrane transport"/>
    <property type="evidence" value="ECO:0007669"/>
    <property type="project" value="UniProtKB-UniRule"/>
</dbReference>
<accession>A0A0G1NQR0</accession>
<dbReference type="GO" id="GO:0043952">
    <property type="term" value="P:protein transport by the Sec complex"/>
    <property type="evidence" value="ECO:0007669"/>
    <property type="project" value="UniProtKB-UniRule"/>
</dbReference>
<comment type="subunit">
    <text evidence="9">Forms a complex with SecF. Part of the essential Sec protein translocation apparatus which comprises SecA, SecYEG and auxiliary proteins SecDF. Other proteins may also be involved.</text>
</comment>
<dbReference type="Proteomes" id="UP000034569">
    <property type="component" value="Unassembled WGS sequence"/>
</dbReference>
<comment type="function">
    <text evidence="9">Part of the Sec protein translocase complex. Interacts with the SecYEG preprotein conducting channel. SecDF uses the proton motive force (PMF) to complete protein translocation after the ATP-dependent function of SecA.</text>
</comment>
<comment type="caution">
    <text evidence="13">The sequence shown here is derived from an EMBL/GenBank/DDBJ whole genome shotgun (WGS) entry which is preliminary data.</text>
</comment>
<evidence type="ECO:0000256" key="2">
    <source>
        <dbReference type="ARBA" id="ARBA00022448"/>
    </source>
</evidence>
<evidence type="ECO:0000256" key="8">
    <source>
        <dbReference type="ARBA" id="ARBA00023136"/>
    </source>
</evidence>
<dbReference type="InterPro" id="IPR022813">
    <property type="entry name" value="SecD/SecF_arch_bac"/>
</dbReference>
<dbReference type="Pfam" id="PF22599">
    <property type="entry name" value="SecDF_P1_head"/>
    <property type="match status" value="1"/>
</dbReference>
<evidence type="ECO:0000256" key="7">
    <source>
        <dbReference type="ARBA" id="ARBA00023010"/>
    </source>
</evidence>
<protein>
    <recommendedName>
        <fullName evidence="9">Protein translocase subunit SecD</fullName>
    </recommendedName>
</protein>
<feature type="transmembrane region" description="Helical" evidence="9">
    <location>
        <begin position="431"/>
        <end position="451"/>
    </location>
</feature>
<dbReference type="PANTHER" id="PTHR30081">
    <property type="entry name" value="PROTEIN-EXPORT MEMBRANE PROTEIN SEC"/>
    <property type="match status" value="1"/>
</dbReference>
<dbReference type="SUPFAM" id="SSF82866">
    <property type="entry name" value="Multidrug efflux transporter AcrB transmembrane domain"/>
    <property type="match status" value="1"/>
</dbReference>
<dbReference type="InterPro" id="IPR001036">
    <property type="entry name" value="Acrflvin-R"/>
</dbReference>
<evidence type="ECO:0000259" key="11">
    <source>
        <dbReference type="Pfam" id="PF21760"/>
    </source>
</evidence>
<feature type="transmembrane region" description="Helical" evidence="9">
    <location>
        <begin position="457"/>
        <end position="478"/>
    </location>
</feature>
<evidence type="ECO:0000256" key="5">
    <source>
        <dbReference type="ARBA" id="ARBA00022927"/>
    </source>
</evidence>
<evidence type="ECO:0000256" key="4">
    <source>
        <dbReference type="ARBA" id="ARBA00022692"/>
    </source>
</evidence>
<keyword evidence="4 9" id="KW-0812">Transmembrane</keyword>
<keyword evidence="8 9" id="KW-0472">Membrane</keyword>
<reference evidence="13 14" key="1">
    <citation type="journal article" date="2015" name="Nature">
        <title>rRNA introns, odd ribosomes, and small enigmatic genomes across a large radiation of phyla.</title>
        <authorList>
            <person name="Brown C.T."/>
            <person name="Hug L.A."/>
            <person name="Thomas B.C."/>
            <person name="Sharon I."/>
            <person name="Castelle C.J."/>
            <person name="Singh A."/>
            <person name="Wilkins M.J."/>
            <person name="Williams K.H."/>
            <person name="Banfield J.F."/>
        </authorList>
    </citation>
    <scope>NUCLEOTIDE SEQUENCE [LARGE SCALE GENOMIC DNA]</scope>
</reference>
<dbReference type="Pfam" id="PF02355">
    <property type="entry name" value="SecD_SecF_C"/>
    <property type="match status" value="1"/>
</dbReference>
<feature type="domain" description="Protein translocase subunit SecDF P1" evidence="11">
    <location>
        <begin position="110"/>
        <end position="170"/>
    </location>
</feature>
<feature type="transmembrane region" description="Helical" evidence="9">
    <location>
        <begin position="377"/>
        <end position="398"/>
    </location>
</feature>
<dbReference type="InterPro" id="IPR048634">
    <property type="entry name" value="SecD_SecF_C"/>
</dbReference>
<evidence type="ECO:0000313" key="14">
    <source>
        <dbReference type="Proteomes" id="UP000034569"/>
    </source>
</evidence>
<evidence type="ECO:0000256" key="9">
    <source>
        <dbReference type="HAMAP-Rule" id="MF_01463"/>
    </source>
</evidence>
<feature type="domain" description="SecDF P1 head subdomain" evidence="12">
    <location>
        <begin position="211"/>
        <end position="305"/>
    </location>
</feature>
<dbReference type="InterPro" id="IPR055344">
    <property type="entry name" value="SecD_SecF_C_bact"/>
</dbReference>
<dbReference type="PRINTS" id="PR00702">
    <property type="entry name" value="ACRIFLAVINRP"/>
</dbReference>
<dbReference type="NCBIfam" id="TIGR01129">
    <property type="entry name" value="secD"/>
    <property type="match status" value="1"/>
</dbReference>
<feature type="transmembrane region" description="Helical" evidence="9">
    <location>
        <begin position="6"/>
        <end position="24"/>
    </location>
</feature>
<dbReference type="InterPro" id="IPR005791">
    <property type="entry name" value="SecD"/>
</dbReference>
<dbReference type="GO" id="GO:0015450">
    <property type="term" value="F:protein-transporting ATPase activity"/>
    <property type="evidence" value="ECO:0007669"/>
    <property type="project" value="InterPro"/>
</dbReference>
<dbReference type="InterPro" id="IPR048631">
    <property type="entry name" value="SecD_1st"/>
</dbReference>
<dbReference type="InterPro" id="IPR054384">
    <property type="entry name" value="SecDF_P1_head"/>
</dbReference>
<dbReference type="EMBL" id="LCLU01000001">
    <property type="protein sequence ID" value="KKU23004.1"/>
    <property type="molecule type" value="Genomic_DNA"/>
</dbReference>
<sequence length="492" mass="54793">MEALKFILNIFLFPFRAIGRLFYYSPAGKGNSRLRFLVFFIFAIGLAAGFFAYPQAWDKSADYLNSKFNLSVPHFWTKPYSLGLDLQGGTHLVYQADLTNIEKKDYASAMDGVRDVIERRVNLFGVSEPLVEVNRVGDDWRLIVELAGIKDVNQAIKMIGETPYLEFKEERLEQERNELLEKQKGEIEKMQKGEAPDETILRTDPYFIPTSLTGKYLQRSQLDFDQNTFEPIVTLEFNSEGAALFEEITKRNVGKMVAIYLDGQPISTPKVNEAISGGRAVISGRFAVQEAKELVQRLNAGALPVPISLASQQSVGASLGQDSLRKSLFAGLIGFLVVALFMIIYYRLPGFLAVLALLFYTAVISTLFKLIPVTLSLAGIAGFILSVGMAVDANILIFERMKEERRRGRDLAGSIEEGFSRAWTSIRDSNVSSLITCAILYWFGTSIVQGFALTLAIGILISMFSAISVSRTLLRIFVGTRPGQIKWLFGGK</sequence>
<comment type="caution">
    <text evidence="9">Lacks conserved residue(s) required for the propagation of feature annotation.</text>
</comment>
<dbReference type="Gene3D" id="1.20.1640.10">
    <property type="entry name" value="Multidrug efflux transporter AcrB transmembrane domain"/>
    <property type="match status" value="1"/>
</dbReference>
<feature type="domain" description="Protein export membrane protein SecD/SecF C-terminal" evidence="10">
    <location>
        <begin position="308"/>
        <end position="476"/>
    </location>
</feature>
<keyword evidence="5 9" id="KW-0653">Protein transport</keyword>
<dbReference type="FunFam" id="1.20.1640.10:FF:000004">
    <property type="entry name" value="Protein translocase subunit SecD"/>
    <property type="match status" value="1"/>
</dbReference>
<dbReference type="PATRIC" id="fig|1618619.3.peg.39"/>
<keyword evidence="7 9" id="KW-0811">Translocation</keyword>
<evidence type="ECO:0000259" key="10">
    <source>
        <dbReference type="Pfam" id="PF02355"/>
    </source>
</evidence>
<keyword evidence="6 9" id="KW-1133">Transmembrane helix</keyword>
<feature type="transmembrane region" description="Helical" evidence="9">
    <location>
        <begin position="351"/>
        <end position="371"/>
    </location>
</feature>
<feature type="transmembrane region" description="Helical" evidence="9">
    <location>
        <begin position="328"/>
        <end position="346"/>
    </location>
</feature>
<keyword evidence="3 9" id="KW-1003">Cell membrane</keyword>
<dbReference type="Pfam" id="PF21760">
    <property type="entry name" value="SecD_1st"/>
    <property type="match status" value="1"/>
</dbReference>
<dbReference type="AlphaFoldDB" id="A0A0G1NQR0"/>